<protein>
    <submittedName>
        <fullName evidence="7">1-phosphatidylinositol-3-phosphate 5-kinase</fullName>
        <ecNumber evidence="7">2.7.1.150</ecNumber>
    </submittedName>
</protein>
<dbReference type="Gene3D" id="3.30.810.10">
    <property type="entry name" value="2-Layer Sandwich"/>
    <property type="match status" value="1"/>
</dbReference>
<dbReference type="CDD" id="cd17300">
    <property type="entry name" value="PIPKc_PIKfyve"/>
    <property type="match status" value="1"/>
</dbReference>
<feature type="compositionally biased region" description="Basic and acidic residues" evidence="5">
    <location>
        <begin position="152"/>
        <end position="162"/>
    </location>
</feature>
<comment type="caution">
    <text evidence="7">The sequence shown here is derived from an EMBL/GenBank/DDBJ whole genome shotgun (WGS) entry which is preliminary data.</text>
</comment>
<keyword evidence="8" id="KW-1185">Reference proteome</keyword>
<dbReference type="GO" id="GO:0000285">
    <property type="term" value="F:1-phosphatidylinositol-3-phosphate 5-kinase activity"/>
    <property type="evidence" value="ECO:0007669"/>
    <property type="project" value="UniProtKB-EC"/>
</dbReference>
<proteinExistence type="predicted"/>
<organism evidence="7 8">
    <name type="scientific">Handroanthus impetiginosus</name>
    <dbReference type="NCBI Taxonomy" id="429701"/>
    <lineage>
        <taxon>Eukaryota</taxon>
        <taxon>Viridiplantae</taxon>
        <taxon>Streptophyta</taxon>
        <taxon>Embryophyta</taxon>
        <taxon>Tracheophyta</taxon>
        <taxon>Spermatophyta</taxon>
        <taxon>Magnoliopsida</taxon>
        <taxon>eudicotyledons</taxon>
        <taxon>Gunneridae</taxon>
        <taxon>Pentapetalae</taxon>
        <taxon>asterids</taxon>
        <taxon>lamiids</taxon>
        <taxon>Lamiales</taxon>
        <taxon>Bignoniaceae</taxon>
        <taxon>Crescentiina</taxon>
        <taxon>Tabebuia alliance</taxon>
        <taxon>Handroanthus</taxon>
    </lineage>
</organism>
<dbReference type="GO" id="GO:0046854">
    <property type="term" value="P:phosphatidylinositol phosphate biosynthetic process"/>
    <property type="evidence" value="ECO:0007669"/>
    <property type="project" value="TreeGrafter"/>
</dbReference>
<evidence type="ECO:0000259" key="6">
    <source>
        <dbReference type="PROSITE" id="PS51455"/>
    </source>
</evidence>
<evidence type="ECO:0000313" key="8">
    <source>
        <dbReference type="Proteomes" id="UP000231279"/>
    </source>
</evidence>
<evidence type="ECO:0000256" key="2">
    <source>
        <dbReference type="ARBA" id="ARBA00022777"/>
    </source>
</evidence>
<dbReference type="AlphaFoldDB" id="A0A2G9HNK7"/>
<dbReference type="PANTHER" id="PTHR45748:SF4">
    <property type="entry name" value="1-PHOSPHATIDYLINOSITOL-3-PHOSPHATE 5-KINASE FAB1D-RELATED"/>
    <property type="match status" value="1"/>
</dbReference>
<keyword evidence="3 4" id="KW-0067">ATP-binding</keyword>
<evidence type="ECO:0000313" key="7">
    <source>
        <dbReference type="EMBL" id="PIN19023.1"/>
    </source>
</evidence>
<dbReference type="EC" id="2.7.1.150" evidence="7"/>
<dbReference type="FunFam" id="3.30.810.10:FF:000001">
    <property type="entry name" value="1-phosphatidylinositol 3-phosphate 5-kinase FAB1"/>
    <property type="match status" value="1"/>
</dbReference>
<accession>A0A2G9HNK7</accession>
<evidence type="ECO:0000256" key="3">
    <source>
        <dbReference type="ARBA" id="ARBA00022840"/>
    </source>
</evidence>
<dbReference type="PANTHER" id="PTHR45748">
    <property type="entry name" value="1-PHOSPHATIDYLINOSITOL 3-PHOSPHATE 5-KINASE-RELATED"/>
    <property type="match status" value="1"/>
</dbReference>
<dbReference type="GO" id="GO:0005524">
    <property type="term" value="F:ATP binding"/>
    <property type="evidence" value="ECO:0007669"/>
    <property type="project" value="UniProtKB-UniRule"/>
</dbReference>
<dbReference type="OrthoDB" id="158357at2759"/>
<dbReference type="Gene3D" id="3.30.800.10">
    <property type="entry name" value="Phosphatidylinositol Phosphate Kinase II Beta"/>
    <property type="match status" value="1"/>
</dbReference>
<dbReference type="STRING" id="429701.A0A2G9HNK7"/>
<dbReference type="InterPro" id="IPR027483">
    <property type="entry name" value="PInositol-4-P-4/5-kinase_C_sf"/>
</dbReference>
<reference evidence="8" key="1">
    <citation type="journal article" date="2018" name="Gigascience">
        <title>Genome assembly of the Pink Ipe (Handroanthus impetiginosus, Bignoniaceae), a highly valued, ecologically keystone Neotropical timber forest tree.</title>
        <authorList>
            <person name="Silva-Junior O.B."/>
            <person name="Grattapaglia D."/>
            <person name="Novaes E."/>
            <person name="Collevatti R.G."/>
        </authorList>
    </citation>
    <scope>NUCLEOTIDE SEQUENCE [LARGE SCALE GENOMIC DNA]</scope>
    <source>
        <strain evidence="8">cv. UFG-1</strain>
    </source>
</reference>
<feature type="domain" description="PIPK" evidence="6">
    <location>
        <begin position="296"/>
        <end position="629"/>
    </location>
</feature>
<dbReference type="InterPro" id="IPR002498">
    <property type="entry name" value="PInositol-4-P-4/5-kinase_core"/>
</dbReference>
<feature type="region of interest" description="Disordered" evidence="5">
    <location>
        <begin position="136"/>
        <end position="167"/>
    </location>
</feature>
<dbReference type="GO" id="GO:0010008">
    <property type="term" value="C:endosome membrane"/>
    <property type="evidence" value="ECO:0007669"/>
    <property type="project" value="TreeGrafter"/>
</dbReference>
<evidence type="ECO:0000256" key="5">
    <source>
        <dbReference type="SAM" id="MobiDB-lite"/>
    </source>
</evidence>
<evidence type="ECO:0000256" key="4">
    <source>
        <dbReference type="PROSITE-ProRule" id="PRU00781"/>
    </source>
</evidence>
<sequence>MNGSKDDAVCKLLRLNRVRLELMLESCIWDQRLHALLSSDLKVINSGSVKSHVAEQTLLKEEGTTGELLSLDDIAVEKCDSIRENTSEFETKMNNSVDGDDFPMKEIPIDGQFEGPSGADVVKPTVNEIHDLSVKPTLEDHLDADGGSSQRDNLDSSRELQTDKTIPIATDTEGLMSNSDNSLRDKHRIPMLDNLENDKGWIWAPFTDIRREYMEELQRGYLPKFESCSSYTAESTAQKLISDEGSRLHIPLGCNDYIVSDYEDEFSSIIACALTLIKDVSVATEDLGIDAKLNESSQSLPRVFSLTSPHWSSFGSFDSDSIHSPPSKSLDDSHSSSFDGLDLLESLVSYGASHPEVSMGPGKYPGTRKYSVVCVYASEFRQLRDRCCPSEVDYIASLSRCRNWDAKGGKSKSFFAKTLDDRFIIKEIKRTEFDSFMKFAKNYFEYMNQCYELGNQTCLAKILGIYQVVIRAPKNGKEVRHDLLVMENLSFGWQIAKQYDLKGALHARFNSAGDRSGDVLLDQNFVNDMNVSPLYVSRKSKRNLQRAVYNDTNFLNSIHVMDYSLLVGVDTQRRELVCGIIDYLRQYTWDKQLENWVKSSLVVPKNQLPTIISPKEYKKRFRKFIDTHFLSVPEHWCSQRPSNPCKLCGPALRAGSLHTKSVNRDNHDGKQNGCLA</sequence>
<dbReference type="FunFam" id="3.30.800.10:FF:000007">
    <property type="entry name" value="Putative 1-phosphatidylinositol-4-phosphate 5-kinase/ zinc ion binding family"/>
    <property type="match status" value="1"/>
</dbReference>
<dbReference type="Proteomes" id="UP000231279">
    <property type="component" value="Unassembled WGS sequence"/>
</dbReference>
<keyword evidence="2 4" id="KW-0418">Kinase</keyword>
<dbReference type="InterPro" id="IPR044769">
    <property type="entry name" value="PIKfyve_PIPKc"/>
</dbReference>
<evidence type="ECO:0000256" key="1">
    <source>
        <dbReference type="ARBA" id="ARBA00022741"/>
    </source>
</evidence>
<keyword evidence="4 7" id="KW-0808">Transferase</keyword>
<dbReference type="SMART" id="SM00330">
    <property type="entry name" value="PIPKc"/>
    <property type="match status" value="1"/>
</dbReference>
<gene>
    <name evidence="7" type="ORF">CDL12_08308</name>
</gene>
<name>A0A2G9HNK7_9LAMI</name>
<dbReference type="InterPro" id="IPR027484">
    <property type="entry name" value="PInositol-4-P-5-kinase_N"/>
</dbReference>
<dbReference type="PROSITE" id="PS51455">
    <property type="entry name" value="PIPK"/>
    <property type="match status" value="1"/>
</dbReference>
<dbReference type="EMBL" id="NKXS01001354">
    <property type="protein sequence ID" value="PIN19023.1"/>
    <property type="molecule type" value="Genomic_DNA"/>
</dbReference>
<dbReference type="Pfam" id="PF01504">
    <property type="entry name" value="PIP5K"/>
    <property type="match status" value="2"/>
</dbReference>
<dbReference type="SUPFAM" id="SSF56104">
    <property type="entry name" value="SAICAR synthase-like"/>
    <property type="match status" value="1"/>
</dbReference>
<keyword evidence="1 4" id="KW-0547">Nucleotide-binding</keyword>